<dbReference type="Proteomes" id="UP000650081">
    <property type="component" value="Unassembled WGS sequence"/>
</dbReference>
<dbReference type="EMBL" id="JACSIT010000065">
    <property type="protein sequence ID" value="MBC6993360.1"/>
    <property type="molecule type" value="Genomic_DNA"/>
</dbReference>
<evidence type="ECO:0000313" key="1">
    <source>
        <dbReference type="EMBL" id="MBC6993360.1"/>
    </source>
</evidence>
<name>A0A923PFY3_9BACT</name>
<organism evidence="1 2">
    <name type="scientific">Neolewinella lacunae</name>
    <dbReference type="NCBI Taxonomy" id="1517758"/>
    <lineage>
        <taxon>Bacteria</taxon>
        <taxon>Pseudomonadati</taxon>
        <taxon>Bacteroidota</taxon>
        <taxon>Saprospiria</taxon>
        <taxon>Saprospirales</taxon>
        <taxon>Lewinellaceae</taxon>
        <taxon>Neolewinella</taxon>
    </lineage>
</organism>
<gene>
    <name evidence="1" type="ORF">H9S92_04245</name>
</gene>
<sequence length="319" mass="36604">MKLRNLIPIIAALLFASCKEITKEDLKGDWIAVPNGCDEPLFDGINFKENGVELFGSDSFKETGGFQIRNGVIKIPLDRDDLTFETEIQHWEEDTLVIFDSLIYHRNREITHFDFEEYELIGIGTEAYLSKANDFNYVMHYYRTADNLIKVRLGDKATTLDEIPLFLANGNGNRRIVVYIGKGITLNDLKNLYYRLASVQQLRITLGTKRDGFSSTHIFADIIEIWWDDLVSHLEKLPTPQPPPPPPTDFTSKESYLTEMGEEVEIFAKDDFRKIEDIATGKKYVVSISSNLSVENYIGLKKLVVRKRKLNNQIITEIK</sequence>
<evidence type="ECO:0000313" key="2">
    <source>
        <dbReference type="Proteomes" id="UP000650081"/>
    </source>
</evidence>
<keyword evidence="2" id="KW-1185">Reference proteome</keyword>
<proteinExistence type="predicted"/>
<dbReference type="AlphaFoldDB" id="A0A923PFY3"/>
<comment type="caution">
    <text evidence="1">The sequence shown here is derived from an EMBL/GenBank/DDBJ whole genome shotgun (WGS) entry which is preliminary data.</text>
</comment>
<dbReference type="RefSeq" id="WP_187465474.1">
    <property type="nucleotide sequence ID" value="NZ_JACSIT010000065.1"/>
</dbReference>
<protein>
    <submittedName>
        <fullName evidence="1">Uncharacterized protein</fullName>
    </submittedName>
</protein>
<accession>A0A923PFY3</accession>
<dbReference type="PROSITE" id="PS51257">
    <property type="entry name" value="PROKAR_LIPOPROTEIN"/>
    <property type="match status" value="1"/>
</dbReference>
<reference evidence="1" key="1">
    <citation type="submission" date="2020-08" db="EMBL/GenBank/DDBJ databases">
        <title>Lewinella bacteria from marine environments.</title>
        <authorList>
            <person name="Zhong Y."/>
        </authorList>
    </citation>
    <scope>NUCLEOTIDE SEQUENCE</scope>
    <source>
        <strain evidence="1">KCTC 42187</strain>
    </source>
</reference>